<keyword evidence="4" id="KW-0966">Cell projection</keyword>
<sequence length="519" mass="57207">MSMDETIAHVRTFIHDQTHFTARGLTWLQEKTNVDPETLAVAISGFTALYLIYGEENQMAANLILTAVPLLLTYVFVKERPATPHLLVYWGSYALLTLMDSTLEDGLFGYYLIKTLLLTCLFLRPMLGSNKILEVLNGEDEQTTTESVSSFSTDEVRAIEHARGKKSPPPEAPDFTGIAVPPSTSDADGNKLNILKTDRKFSDSPGNSSGGSARDKEGAPGAAKVVETDSKREPKKPLIPVKPMELRSSRSKLLTSVLDPHKSKETESPSVNKKSEEGPPKEQPSTCEPSKRLKEIALKASESPAVREISLRDKLKQMKAGEPSSKREVAPVASKRFHRIASQRVHPEEQSSEGNRSLSPASPMTSISPASAMDSNDRLSTSTSSHASGVSSSASFVNPHDLMFEPNKELVFNAPLGDRAVTYHMRVTNTSLHPIGFAIKSNAIPRVTAVPHNGILQPKEKITVAVTIQPFNYEEVDVSRDRIAYDYVTVEPTVQKFSHAIFQGQEIRRRKNIFIQYNP</sequence>
<feature type="compositionally biased region" description="Polar residues" evidence="8">
    <location>
        <begin position="352"/>
        <end position="369"/>
    </location>
</feature>
<dbReference type="SUPFAM" id="SSF49354">
    <property type="entry name" value="PapD-like"/>
    <property type="match status" value="1"/>
</dbReference>
<dbReference type="STRING" id="34508.A0A4U5NZ72"/>
<dbReference type="AlphaFoldDB" id="A0A4U5NZ72"/>
<evidence type="ECO:0000256" key="6">
    <source>
        <dbReference type="ARBA" id="ARBA00037818"/>
    </source>
</evidence>
<feature type="compositionally biased region" description="Basic and acidic residues" evidence="8">
    <location>
        <begin position="226"/>
        <end position="236"/>
    </location>
</feature>
<evidence type="ECO:0000256" key="1">
    <source>
        <dbReference type="ARBA" id="ARBA00004245"/>
    </source>
</evidence>
<accession>A0A4U5NZ72</accession>
<evidence type="ECO:0000259" key="9">
    <source>
        <dbReference type="PROSITE" id="PS50202"/>
    </source>
</evidence>
<dbReference type="GO" id="GO:0005856">
    <property type="term" value="C:cytoskeleton"/>
    <property type="evidence" value="ECO:0007669"/>
    <property type="project" value="UniProtKB-SubCell"/>
</dbReference>
<comment type="function">
    <text evidence="5 7">Central component in molecular interactions underlying sperm crawling. Forms an extensive filament system that extends from sperm villipoda, along the leading edge of the pseudopod.</text>
</comment>
<dbReference type="Pfam" id="PF00635">
    <property type="entry name" value="Motile_Sperm"/>
    <property type="match status" value="1"/>
</dbReference>
<dbReference type="PANTHER" id="PTHR22920">
    <property type="entry name" value="MAJOR SPERM PROTEIN"/>
    <property type="match status" value="1"/>
</dbReference>
<proteinExistence type="predicted"/>
<feature type="compositionally biased region" description="Basic and acidic residues" evidence="8">
    <location>
        <begin position="259"/>
        <end position="280"/>
    </location>
</feature>
<evidence type="ECO:0000256" key="8">
    <source>
        <dbReference type="SAM" id="MobiDB-lite"/>
    </source>
</evidence>
<keyword evidence="2" id="KW-0963">Cytoplasm</keyword>
<dbReference type="OrthoDB" id="5784816at2759"/>
<protein>
    <recommendedName>
        <fullName evidence="7">Major sperm protein</fullName>
    </recommendedName>
</protein>
<keyword evidence="11" id="KW-1185">Reference proteome</keyword>
<dbReference type="PANTHER" id="PTHR22920:SF21">
    <property type="entry name" value="MAJOR SPERM PROTEIN"/>
    <property type="match status" value="1"/>
</dbReference>
<comment type="subcellular location">
    <subcellularLocation>
        <location evidence="6">Cell projection</location>
        <location evidence="6">Pseudopodium</location>
    </subcellularLocation>
    <subcellularLocation>
        <location evidence="1">Cytoplasm</location>
        <location evidence="1">Cytoskeleton</location>
    </subcellularLocation>
</comment>
<reference evidence="10 11" key="2">
    <citation type="journal article" date="2019" name="G3 (Bethesda)">
        <title>Hybrid Assembly of the Genome of the Entomopathogenic Nematode Steinernema carpocapsae Identifies the X-Chromosome.</title>
        <authorList>
            <person name="Serra L."/>
            <person name="Macchietto M."/>
            <person name="Macias-Munoz A."/>
            <person name="McGill C.J."/>
            <person name="Rodriguez I.M."/>
            <person name="Rodriguez B."/>
            <person name="Murad R."/>
            <person name="Mortazavi A."/>
        </authorList>
    </citation>
    <scope>NUCLEOTIDE SEQUENCE [LARGE SCALE GENOMIC DNA]</scope>
    <source>
        <strain evidence="10 11">ALL</strain>
    </source>
</reference>
<evidence type="ECO:0000313" key="10">
    <source>
        <dbReference type="EMBL" id="TKR88604.1"/>
    </source>
</evidence>
<dbReference type="InterPro" id="IPR013783">
    <property type="entry name" value="Ig-like_fold"/>
</dbReference>
<evidence type="ECO:0000256" key="4">
    <source>
        <dbReference type="ARBA" id="ARBA00023273"/>
    </source>
</evidence>
<gene>
    <name evidence="10" type="ORF">L596_012819</name>
</gene>
<comment type="caution">
    <text evidence="10">The sequence shown here is derived from an EMBL/GenBank/DDBJ whole genome shotgun (WGS) entry which is preliminary data.</text>
</comment>
<evidence type="ECO:0000256" key="3">
    <source>
        <dbReference type="ARBA" id="ARBA00023212"/>
    </source>
</evidence>
<evidence type="ECO:0000256" key="5">
    <source>
        <dbReference type="ARBA" id="ARBA00037744"/>
    </source>
</evidence>
<feature type="domain" description="MSP" evidence="9">
    <location>
        <begin position="401"/>
        <end position="519"/>
    </location>
</feature>
<keyword evidence="3 7" id="KW-0206">Cytoskeleton</keyword>
<dbReference type="Proteomes" id="UP000298663">
    <property type="component" value="Unassembled WGS sequence"/>
</dbReference>
<name>A0A4U5NZ72_STECR</name>
<organism evidence="10 11">
    <name type="scientific">Steinernema carpocapsae</name>
    <name type="common">Entomopathogenic nematode</name>
    <dbReference type="NCBI Taxonomy" id="34508"/>
    <lineage>
        <taxon>Eukaryota</taxon>
        <taxon>Metazoa</taxon>
        <taxon>Ecdysozoa</taxon>
        <taxon>Nematoda</taxon>
        <taxon>Chromadorea</taxon>
        <taxon>Rhabditida</taxon>
        <taxon>Tylenchina</taxon>
        <taxon>Panagrolaimomorpha</taxon>
        <taxon>Strongyloidoidea</taxon>
        <taxon>Steinernematidae</taxon>
        <taxon>Steinernema</taxon>
    </lineage>
</organism>
<dbReference type="EMBL" id="AZBU02000003">
    <property type="protein sequence ID" value="TKR88604.1"/>
    <property type="molecule type" value="Genomic_DNA"/>
</dbReference>
<dbReference type="Gene3D" id="2.60.40.10">
    <property type="entry name" value="Immunoglobulins"/>
    <property type="match status" value="1"/>
</dbReference>
<dbReference type="GO" id="GO:0031143">
    <property type="term" value="C:pseudopodium"/>
    <property type="evidence" value="ECO:0007669"/>
    <property type="project" value="UniProtKB-SubCell"/>
</dbReference>
<evidence type="ECO:0000313" key="11">
    <source>
        <dbReference type="Proteomes" id="UP000298663"/>
    </source>
</evidence>
<evidence type="ECO:0000256" key="2">
    <source>
        <dbReference type="ARBA" id="ARBA00022490"/>
    </source>
</evidence>
<dbReference type="PROSITE" id="PS50202">
    <property type="entry name" value="MSP"/>
    <property type="match status" value="1"/>
</dbReference>
<dbReference type="InterPro" id="IPR051155">
    <property type="entry name" value="Nematode_MSP"/>
</dbReference>
<dbReference type="InterPro" id="IPR008962">
    <property type="entry name" value="PapD-like_sf"/>
</dbReference>
<reference evidence="10 11" key="1">
    <citation type="journal article" date="2015" name="Genome Biol.">
        <title>Comparative genomics of Steinernema reveals deeply conserved gene regulatory networks.</title>
        <authorList>
            <person name="Dillman A.R."/>
            <person name="Macchietto M."/>
            <person name="Porter C.F."/>
            <person name="Rogers A."/>
            <person name="Williams B."/>
            <person name="Antoshechkin I."/>
            <person name="Lee M.M."/>
            <person name="Goodwin Z."/>
            <person name="Lu X."/>
            <person name="Lewis E.E."/>
            <person name="Goodrich-Blair H."/>
            <person name="Stock S.P."/>
            <person name="Adams B.J."/>
            <person name="Sternberg P.W."/>
            <person name="Mortazavi A."/>
        </authorList>
    </citation>
    <scope>NUCLEOTIDE SEQUENCE [LARGE SCALE GENOMIC DNA]</scope>
    <source>
        <strain evidence="10 11">ALL</strain>
    </source>
</reference>
<feature type="compositionally biased region" description="Low complexity" evidence="8">
    <location>
        <begin position="380"/>
        <end position="392"/>
    </location>
</feature>
<feature type="region of interest" description="Disordered" evidence="8">
    <location>
        <begin position="160"/>
        <end position="392"/>
    </location>
</feature>
<dbReference type="InterPro" id="IPR000535">
    <property type="entry name" value="MSP_dom"/>
</dbReference>
<evidence type="ECO:0000256" key="7">
    <source>
        <dbReference type="RuleBase" id="RU003425"/>
    </source>
</evidence>